<keyword evidence="2" id="KW-1185">Reference proteome</keyword>
<organism evidence="1 2">
    <name type="scientific">Paraburkholderia steynii</name>
    <dbReference type="NCBI Taxonomy" id="1245441"/>
    <lineage>
        <taxon>Bacteria</taxon>
        <taxon>Pseudomonadati</taxon>
        <taxon>Pseudomonadota</taxon>
        <taxon>Betaproteobacteria</taxon>
        <taxon>Burkholderiales</taxon>
        <taxon>Burkholderiaceae</taxon>
        <taxon>Paraburkholderia</taxon>
    </lineage>
</organism>
<accession>A0A4R0X443</accession>
<name>A0A4R0X443_9BURK</name>
<sequence length="137" mass="15083">MRSHEPLPPAQIVNMAVKPYVLLDWVVRCGACEDALIQLLRYAFLSEALCVSGHLPYAAEIVTSAQRRLAQFYAHASETGQWQLDDETYVALQGALSAYVAQLHIVSTEGLQRAGILFEEWKQNHGKGTALAQEASA</sequence>
<dbReference type="EMBL" id="MWML01000210">
    <property type="protein sequence ID" value="TCG04903.1"/>
    <property type="molecule type" value="Genomic_DNA"/>
</dbReference>
<evidence type="ECO:0000313" key="2">
    <source>
        <dbReference type="Proteomes" id="UP000294200"/>
    </source>
</evidence>
<proteinExistence type="predicted"/>
<comment type="caution">
    <text evidence="1">The sequence shown here is derived from an EMBL/GenBank/DDBJ whole genome shotgun (WGS) entry which is preliminary data.</text>
</comment>
<reference evidence="1 2" key="1">
    <citation type="submission" date="2017-02" db="EMBL/GenBank/DDBJ databases">
        <title>Paraburkholderia sophoroidis sp. nov. and Paraburkholderia steynii sp. nov. rhizobial symbionts of the fynbos legume Hypocalyptus sophoroides.</title>
        <authorList>
            <person name="Steenkamp E.T."/>
            <person name="Beukes C.W."/>
            <person name="Van Zyl E."/>
            <person name="Avontuur J."/>
            <person name="Chan W.Y."/>
            <person name="Hassen A."/>
            <person name="Palmer M."/>
            <person name="Mthombeni L."/>
            <person name="Phalane F."/>
            <person name="Sereme K."/>
            <person name="Venter S.N."/>
        </authorList>
    </citation>
    <scope>NUCLEOTIDE SEQUENCE [LARGE SCALE GENOMIC DNA]</scope>
    <source>
        <strain evidence="1 2">HC1.1ba</strain>
    </source>
</reference>
<dbReference type="AlphaFoldDB" id="A0A4R0X443"/>
<protein>
    <submittedName>
        <fullName evidence="1">Uncharacterized protein</fullName>
    </submittedName>
</protein>
<dbReference type="Proteomes" id="UP000294200">
    <property type="component" value="Unassembled WGS sequence"/>
</dbReference>
<gene>
    <name evidence="1" type="ORF">BZM27_37585</name>
</gene>
<evidence type="ECO:0000313" key="1">
    <source>
        <dbReference type="EMBL" id="TCG04903.1"/>
    </source>
</evidence>